<reference evidence="2 3" key="1">
    <citation type="submission" date="2020-02" db="EMBL/GenBank/DDBJ databases">
        <title>Draft genome sequence of Haematococcus lacustris strain NIES-144.</title>
        <authorList>
            <person name="Morimoto D."/>
            <person name="Nakagawa S."/>
            <person name="Yoshida T."/>
            <person name="Sawayama S."/>
        </authorList>
    </citation>
    <scope>NUCLEOTIDE SEQUENCE [LARGE SCALE GENOMIC DNA]</scope>
    <source>
        <strain evidence="2 3">NIES-144</strain>
    </source>
</reference>
<gene>
    <name evidence="2" type="ORF">HaLaN_14037</name>
</gene>
<name>A0A699ZE01_HAELA</name>
<dbReference type="AlphaFoldDB" id="A0A699ZE01"/>
<feature type="compositionally biased region" description="Low complexity" evidence="1">
    <location>
        <begin position="119"/>
        <end position="134"/>
    </location>
</feature>
<dbReference type="Proteomes" id="UP000485058">
    <property type="component" value="Unassembled WGS sequence"/>
</dbReference>
<evidence type="ECO:0000313" key="2">
    <source>
        <dbReference type="EMBL" id="GFH17406.1"/>
    </source>
</evidence>
<evidence type="ECO:0000313" key="3">
    <source>
        <dbReference type="Proteomes" id="UP000485058"/>
    </source>
</evidence>
<keyword evidence="3" id="KW-1185">Reference proteome</keyword>
<comment type="caution">
    <text evidence="2">The sequence shown here is derived from an EMBL/GenBank/DDBJ whole genome shotgun (WGS) entry which is preliminary data.</text>
</comment>
<evidence type="ECO:0000256" key="1">
    <source>
        <dbReference type="SAM" id="MobiDB-lite"/>
    </source>
</evidence>
<sequence>MKRTKKRLSKAKSAQVYALNKSPRAGYLHCPNNIKAAAFTAQATNRDLQAEVQRLRDVEQSLMGTVDGLQGDLDGFAAGGIQSGSYQSLPTGCSTPPPGSGSWERLKWPPASPHRPHAAARQPHSQQPQSQGPAFPSQPSAASRQLSPPSSKRTKVGRPGLQCSAEHATHRGGQVAPTGAVLVARAGSSASQGQGEP</sequence>
<organism evidence="2 3">
    <name type="scientific">Haematococcus lacustris</name>
    <name type="common">Green alga</name>
    <name type="synonym">Haematococcus pluvialis</name>
    <dbReference type="NCBI Taxonomy" id="44745"/>
    <lineage>
        <taxon>Eukaryota</taxon>
        <taxon>Viridiplantae</taxon>
        <taxon>Chlorophyta</taxon>
        <taxon>core chlorophytes</taxon>
        <taxon>Chlorophyceae</taxon>
        <taxon>CS clade</taxon>
        <taxon>Chlamydomonadales</taxon>
        <taxon>Haematococcaceae</taxon>
        <taxon>Haematococcus</taxon>
    </lineage>
</organism>
<dbReference type="EMBL" id="BLLF01001143">
    <property type="protein sequence ID" value="GFH17406.1"/>
    <property type="molecule type" value="Genomic_DNA"/>
</dbReference>
<accession>A0A699ZE01</accession>
<feature type="compositionally biased region" description="Polar residues" evidence="1">
    <location>
        <begin position="137"/>
        <end position="151"/>
    </location>
</feature>
<protein>
    <submittedName>
        <fullName evidence="2">Uncharacterized protein</fullName>
    </submittedName>
</protein>
<proteinExistence type="predicted"/>
<feature type="region of interest" description="Disordered" evidence="1">
    <location>
        <begin position="87"/>
        <end position="197"/>
    </location>
</feature>
<feature type="compositionally biased region" description="Polar residues" evidence="1">
    <location>
        <begin position="188"/>
        <end position="197"/>
    </location>
</feature>